<protein>
    <submittedName>
        <fullName evidence="1">Uncharacterized protein</fullName>
    </submittedName>
</protein>
<keyword evidence="2" id="KW-1185">Reference proteome</keyword>
<dbReference type="AlphaFoldDB" id="A0AA88DI36"/>
<sequence>MNQFSGETAGSYLEILKSFAPAGFLIFESEEYKGKKETLANLCSGTNGVSNLADVTARMMDQLYDIEKVVAFLVYTFHSSTLPGEMLPAELANVITHLEQLKQNRKGRVPVVVYWAIDFLKGRIDVEMNEEEGETVDFSRFKLDDAVTIVEKCFSQIGQLPIQQ</sequence>
<dbReference type="EMBL" id="BTGU01000016">
    <property type="protein sequence ID" value="GMN43359.1"/>
    <property type="molecule type" value="Genomic_DNA"/>
</dbReference>
<gene>
    <name evidence="1" type="ORF">TIFTF001_012566</name>
</gene>
<proteinExistence type="predicted"/>
<evidence type="ECO:0000313" key="2">
    <source>
        <dbReference type="Proteomes" id="UP001187192"/>
    </source>
</evidence>
<organism evidence="1 2">
    <name type="scientific">Ficus carica</name>
    <name type="common">Common fig</name>
    <dbReference type="NCBI Taxonomy" id="3494"/>
    <lineage>
        <taxon>Eukaryota</taxon>
        <taxon>Viridiplantae</taxon>
        <taxon>Streptophyta</taxon>
        <taxon>Embryophyta</taxon>
        <taxon>Tracheophyta</taxon>
        <taxon>Spermatophyta</taxon>
        <taxon>Magnoliopsida</taxon>
        <taxon>eudicotyledons</taxon>
        <taxon>Gunneridae</taxon>
        <taxon>Pentapetalae</taxon>
        <taxon>rosids</taxon>
        <taxon>fabids</taxon>
        <taxon>Rosales</taxon>
        <taxon>Moraceae</taxon>
        <taxon>Ficeae</taxon>
        <taxon>Ficus</taxon>
    </lineage>
</organism>
<reference evidence="1" key="1">
    <citation type="submission" date="2023-07" db="EMBL/GenBank/DDBJ databases">
        <title>draft genome sequence of fig (Ficus carica).</title>
        <authorList>
            <person name="Takahashi T."/>
            <person name="Nishimura K."/>
        </authorList>
    </citation>
    <scope>NUCLEOTIDE SEQUENCE</scope>
</reference>
<comment type="caution">
    <text evidence="1">The sequence shown here is derived from an EMBL/GenBank/DDBJ whole genome shotgun (WGS) entry which is preliminary data.</text>
</comment>
<dbReference type="Proteomes" id="UP001187192">
    <property type="component" value="Unassembled WGS sequence"/>
</dbReference>
<evidence type="ECO:0000313" key="1">
    <source>
        <dbReference type="EMBL" id="GMN43359.1"/>
    </source>
</evidence>
<accession>A0AA88DI36</accession>
<name>A0AA88DI36_FICCA</name>